<sequence length="110" mass="11626">MAAPITLIAMIKPRRVTRSGGLTNAIIRMAGVEVAVVGSCPCSSAGTHTYPGGARLAVSCVPALEMFLLSFIAPVTPGLNQQSLAQNDDQIRPIPERKLAISGKEEILIW</sequence>
<accession>A0AAD7WV07</accession>
<protein>
    <submittedName>
        <fullName evidence="1">Uncharacterized protein</fullName>
    </submittedName>
</protein>
<organism evidence="1 2">
    <name type="scientific">Aldrovandia affinis</name>
    <dbReference type="NCBI Taxonomy" id="143900"/>
    <lineage>
        <taxon>Eukaryota</taxon>
        <taxon>Metazoa</taxon>
        <taxon>Chordata</taxon>
        <taxon>Craniata</taxon>
        <taxon>Vertebrata</taxon>
        <taxon>Euteleostomi</taxon>
        <taxon>Actinopterygii</taxon>
        <taxon>Neopterygii</taxon>
        <taxon>Teleostei</taxon>
        <taxon>Notacanthiformes</taxon>
        <taxon>Halosauridae</taxon>
        <taxon>Aldrovandia</taxon>
    </lineage>
</organism>
<comment type="caution">
    <text evidence="1">The sequence shown here is derived from an EMBL/GenBank/DDBJ whole genome shotgun (WGS) entry which is preliminary data.</text>
</comment>
<dbReference type="AlphaFoldDB" id="A0AAD7WV07"/>
<evidence type="ECO:0000313" key="1">
    <source>
        <dbReference type="EMBL" id="KAJ8409304.1"/>
    </source>
</evidence>
<evidence type="ECO:0000313" key="2">
    <source>
        <dbReference type="Proteomes" id="UP001221898"/>
    </source>
</evidence>
<dbReference type="EMBL" id="JAINUG010000031">
    <property type="protein sequence ID" value="KAJ8409304.1"/>
    <property type="molecule type" value="Genomic_DNA"/>
</dbReference>
<keyword evidence="2" id="KW-1185">Reference proteome</keyword>
<gene>
    <name evidence="1" type="ORF">AAFF_G00235020</name>
</gene>
<dbReference type="Proteomes" id="UP001221898">
    <property type="component" value="Unassembled WGS sequence"/>
</dbReference>
<proteinExistence type="predicted"/>
<name>A0AAD7WV07_9TELE</name>
<reference evidence="1" key="1">
    <citation type="journal article" date="2023" name="Science">
        <title>Genome structures resolve the early diversification of teleost fishes.</title>
        <authorList>
            <person name="Parey E."/>
            <person name="Louis A."/>
            <person name="Montfort J."/>
            <person name="Bouchez O."/>
            <person name="Roques C."/>
            <person name="Iampietro C."/>
            <person name="Lluch J."/>
            <person name="Castinel A."/>
            <person name="Donnadieu C."/>
            <person name="Desvignes T."/>
            <person name="Floi Bucao C."/>
            <person name="Jouanno E."/>
            <person name="Wen M."/>
            <person name="Mejri S."/>
            <person name="Dirks R."/>
            <person name="Jansen H."/>
            <person name="Henkel C."/>
            <person name="Chen W.J."/>
            <person name="Zahm M."/>
            <person name="Cabau C."/>
            <person name="Klopp C."/>
            <person name="Thompson A.W."/>
            <person name="Robinson-Rechavi M."/>
            <person name="Braasch I."/>
            <person name="Lecointre G."/>
            <person name="Bobe J."/>
            <person name="Postlethwait J.H."/>
            <person name="Berthelot C."/>
            <person name="Roest Crollius H."/>
            <person name="Guiguen Y."/>
        </authorList>
    </citation>
    <scope>NUCLEOTIDE SEQUENCE</scope>
    <source>
        <strain evidence="1">NC1722</strain>
    </source>
</reference>